<keyword evidence="7" id="KW-0472">Membrane</keyword>
<dbReference type="SUPFAM" id="SSF52540">
    <property type="entry name" value="P-loop containing nucleoside triphosphate hydrolases"/>
    <property type="match status" value="1"/>
</dbReference>
<evidence type="ECO:0000256" key="6">
    <source>
        <dbReference type="ARBA" id="ARBA00022840"/>
    </source>
</evidence>
<keyword evidence="3" id="KW-0813">Transport</keyword>
<accession>K2PNM2</accession>
<feature type="domain" description="ABC transporter" evidence="8">
    <location>
        <begin position="14"/>
        <end position="263"/>
    </location>
</feature>
<dbReference type="Pfam" id="PF00005">
    <property type="entry name" value="ABC_tran"/>
    <property type="match status" value="1"/>
</dbReference>
<dbReference type="InterPro" id="IPR003593">
    <property type="entry name" value="AAA+_ATPase"/>
</dbReference>
<dbReference type="InterPro" id="IPR027417">
    <property type="entry name" value="P-loop_NTPase"/>
</dbReference>
<dbReference type="PANTHER" id="PTHR43297:SF2">
    <property type="entry name" value="DIPEPTIDE TRANSPORT ATP-BINDING PROTEIN DPPD"/>
    <property type="match status" value="1"/>
</dbReference>
<evidence type="ECO:0000313" key="9">
    <source>
        <dbReference type="EMBL" id="EKF42642.1"/>
    </source>
</evidence>
<dbReference type="GO" id="GO:0005886">
    <property type="term" value="C:plasma membrane"/>
    <property type="evidence" value="ECO:0007669"/>
    <property type="project" value="UniProtKB-SubCell"/>
</dbReference>
<dbReference type="PROSITE" id="PS50893">
    <property type="entry name" value="ABC_TRANSPORTER_2"/>
    <property type="match status" value="1"/>
</dbReference>
<dbReference type="GO" id="GO:0005524">
    <property type="term" value="F:ATP binding"/>
    <property type="evidence" value="ECO:0007669"/>
    <property type="project" value="UniProtKB-KW"/>
</dbReference>
<dbReference type="InterPro" id="IPR017871">
    <property type="entry name" value="ABC_transporter-like_CS"/>
</dbReference>
<comment type="subcellular location">
    <subcellularLocation>
        <location evidence="1">Cell inner membrane</location>
        <topology evidence="1">Peripheral membrane protein</topology>
    </subcellularLocation>
</comment>
<reference evidence="9 10" key="1">
    <citation type="journal article" date="2012" name="J. Bacteriol.">
        <title>Genome Sequence of Nitratireductor indicus Type Strain C115.</title>
        <authorList>
            <person name="Lai Q."/>
            <person name="Li G."/>
            <person name="Yu Z."/>
            <person name="Shao Z."/>
        </authorList>
    </citation>
    <scope>NUCLEOTIDE SEQUENCE [LARGE SCALE GENOMIC DNA]</scope>
    <source>
        <strain evidence="9 10">C115</strain>
    </source>
</reference>
<dbReference type="FunFam" id="3.40.50.300:FF:000016">
    <property type="entry name" value="Oligopeptide ABC transporter ATP-binding component"/>
    <property type="match status" value="1"/>
</dbReference>
<evidence type="ECO:0000313" key="10">
    <source>
        <dbReference type="Proteomes" id="UP000007374"/>
    </source>
</evidence>
<name>K2PNM2_9HYPH</name>
<proteinExistence type="inferred from homology"/>
<comment type="caution">
    <text evidence="9">The sequence shown here is derived from an EMBL/GenBank/DDBJ whole genome shotgun (WGS) entry which is preliminary data.</text>
</comment>
<dbReference type="PATRIC" id="fig|1231190.3.peg.1722"/>
<dbReference type="GO" id="GO:0055085">
    <property type="term" value="P:transmembrane transport"/>
    <property type="evidence" value="ECO:0007669"/>
    <property type="project" value="UniProtKB-ARBA"/>
</dbReference>
<dbReference type="NCBIfam" id="TIGR01727">
    <property type="entry name" value="oligo_HPY"/>
    <property type="match status" value="1"/>
</dbReference>
<dbReference type="InterPro" id="IPR003439">
    <property type="entry name" value="ABC_transporter-like_ATP-bd"/>
</dbReference>
<evidence type="ECO:0000256" key="7">
    <source>
        <dbReference type="ARBA" id="ARBA00023136"/>
    </source>
</evidence>
<evidence type="ECO:0000259" key="8">
    <source>
        <dbReference type="PROSITE" id="PS50893"/>
    </source>
</evidence>
<protein>
    <submittedName>
        <fullName evidence="9">Oligopeptide/dipeptide ABC transporter, ATPase subunit</fullName>
    </submittedName>
</protein>
<keyword evidence="10" id="KW-1185">Reference proteome</keyword>
<evidence type="ECO:0000256" key="2">
    <source>
        <dbReference type="ARBA" id="ARBA00005417"/>
    </source>
</evidence>
<dbReference type="STRING" id="721133.SAMN05216176_10323"/>
<dbReference type="Pfam" id="PF08352">
    <property type="entry name" value="oligo_HPY"/>
    <property type="match status" value="1"/>
</dbReference>
<dbReference type="AlphaFoldDB" id="K2PNM2"/>
<dbReference type="EMBL" id="AMSI01000005">
    <property type="protein sequence ID" value="EKF42642.1"/>
    <property type="molecule type" value="Genomic_DNA"/>
</dbReference>
<dbReference type="CDD" id="cd03257">
    <property type="entry name" value="ABC_NikE_OppD_transporters"/>
    <property type="match status" value="1"/>
</dbReference>
<dbReference type="InterPro" id="IPR050388">
    <property type="entry name" value="ABC_Ni/Peptide_Import"/>
</dbReference>
<sequence length="334" mass="35820">MTVGVTLPPPTPTLRVEDLNVSFRSRAGHVDIVRGVSFDIAKGEVFAIIGESGSGKSTAAQAIMGLLPDHARVSGGLLLGGEDIAHISARARRRLLGQRISFISQDALSALNPCTTVGYQIAEVMMVHRGTPRRQAMERAVELLALTGISAPEERVNHYPHQFSGGMRQRALIAMALALEPELLIADEPTTALDATIKAQILELLSSLRARFGMSVLLITHDMGAVARLADRLLVMYAGKAAEVGQATDVFAAPQHPYTRALLRSMPRLDRPGEALVSIPGSPPVPSNPVAGCAFHPRCEQMGEVCMRIAPEEALLRDGHRVACHFASREPTDA</sequence>
<keyword evidence="5" id="KW-0547">Nucleotide-binding</keyword>
<dbReference type="eggNOG" id="COG0444">
    <property type="taxonomic scope" value="Bacteria"/>
</dbReference>
<dbReference type="PANTHER" id="PTHR43297">
    <property type="entry name" value="OLIGOPEPTIDE TRANSPORT ATP-BINDING PROTEIN APPD"/>
    <property type="match status" value="1"/>
</dbReference>
<evidence type="ECO:0000256" key="3">
    <source>
        <dbReference type="ARBA" id="ARBA00022448"/>
    </source>
</evidence>
<keyword evidence="6" id="KW-0067">ATP-binding</keyword>
<dbReference type="InterPro" id="IPR013563">
    <property type="entry name" value="Oligopep_ABC_C"/>
</dbReference>
<keyword evidence="4" id="KW-1003">Cell membrane</keyword>
<comment type="similarity">
    <text evidence="2">Belongs to the ABC transporter superfamily.</text>
</comment>
<dbReference type="Proteomes" id="UP000007374">
    <property type="component" value="Unassembled WGS sequence"/>
</dbReference>
<evidence type="ECO:0000256" key="5">
    <source>
        <dbReference type="ARBA" id="ARBA00022741"/>
    </source>
</evidence>
<dbReference type="Gene3D" id="3.40.50.300">
    <property type="entry name" value="P-loop containing nucleotide triphosphate hydrolases"/>
    <property type="match status" value="1"/>
</dbReference>
<gene>
    <name evidence="9" type="ORF">NA8A_08244</name>
</gene>
<dbReference type="PROSITE" id="PS00211">
    <property type="entry name" value="ABC_TRANSPORTER_1"/>
    <property type="match status" value="1"/>
</dbReference>
<dbReference type="GO" id="GO:0015833">
    <property type="term" value="P:peptide transport"/>
    <property type="evidence" value="ECO:0007669"/>
    <property type="project" value="InterPro"/>
</dbReference>
<evidence type="ECO:0000256" key="4">
    <source>
        <dbReference type="ARBA" id="ARBA00022475"/>
    </source>
</evidence>
<organism evidence="9 10">
    <name type="scientific">Nitratireductor indicus C115</name>
    <dbReference type="NCBI Taxonomy" id="1231190"/>
    <lineage>
        <taxon>Bacteria</taxon>
        <taxon>Pseudomonadati</taxon>
        <taxon>Pseudomonadota</taxon>
        <taxon>Alphaproteobacteria</taxon>
        <taxon>Hyphomicrobiales</taxon>
        <taxon>Phyllobacteriaceae</taxon>
        <taxon>Nitratireductor</taxon>
    </lineage>
</organism>
<dbReference type="SMART" id="SM00382">
    <property type="entry name" value="AAA"/>
    <property type="match status" value="1"/>
</dbReference>
<evidence type="ECO:0000256" key="1">
    <source>
        <dbReference type="ARBA" id="ARBA00004417"/>
    </source>
</evidence>
<dbReference type="GO" id="GO:0016887">
    <property type="term" value="F:ATP hydrolysis activity"/>
    <property type="evidence" value="ECO:0007669"/>
    <property type="project" value="InterPro"/>
</dbReference>